<dbReference type="InterPro" id="IPR009683">
    <property type="entry name" value="Extensin-like_C"/>
</dbReference>
<protein>
    <submittedName>
        <fullName evidence="3">Extensin</fullName>
    </submittedName>
</protein>
<accession>A0A0R3MRF8</accession>
<dbReference type="OrthoDB" id="9809788at2"/>
<organism evidence="3 4">
    <name type="scientific">Bradyrhizobium lablabi</name>
    <dbReference type="NCBI Taxonomy" id="722472"/>
    <lineage>
        <taxon>Bacteria</taxon>
        <taxon>Pseudomonadati</taxon>
        <taxon>Pseudomonadota</taxon>
        <taxon>Alphaproteobacteria</taxon>
        <taxon>Hyphomicrobiales</taxon>
        <taxon>Nitrobacteraceae</taxon>
        <taxon>Bradyrhizobium</taxon>
    </lineage>
</organism>
<evidence type="ECO:0000259" key="2">
    <source>
        <dbReference type="Pfam" id="PF06904"/>
    </source>
</evidence>
<dbReference type="AlphaFoldDB" id="A0A0R3MRF8"/>
<dbReference type="Pfam" id="PF06904">
    <property type="entry name" value="Extensin-like_C"/>
    <property type="match status" value="1"/>
</dbReference>
<gene>
    <name evidence="3" type="ORF">CQ14_00025</name>
</gene>
<feature type="compositionally biased region" description="Basic residues" evidence="1">
    <location>
        <begin position="377"/>
        <end position="387"/>
    </location>
</feature>
<comment type="caution">
    <text evidence="3">The sequence shown here is derived from an EMBL/GenBank/DDBJ whole genome shotgun (WGS) entry which is preliminary data.</text>
</comment>
<reference evidence="3 4" key="1">
    <citation type="submission" date="2014-03" db="EMBL/GenBank/DDBJ databases">
        <title>Bradyrhizobium valentinum sp. nov., isolated from effective nodules of Lupinus mariae-josephae, a lupine endemic of basic-lime soils in Eastern Spain.</title>
        <authorList>
            <person name="Duran D."/>
            <person name="Rey L."/>
            <person name="Navarro A."/>
            <person name="Busquets A."/>
            <person name="Imperial J."/>
            <person name="Ruiz-Argueso T."/>
        </authorList>
    </citation>
    <scope>NUCLEOTIDE SEQUENCE [LARGE SCALE GENOMIC DNA]</scope>
    <source>
        <strain evidence="3 4">CCBAU 23086</strain>
    </source>
</reference>
<feature type="region of interest" description="Disordered" evidence="1">
    <location>
        <begin position="314"/>
        <end position="387"/>
    </location>
</feature>
<feature type="compositionally biased region" description="Basic and acidic residues" evidence="1">
    <location>
        <begin position="319"/>
        <end position="376"/>
    </location>
</feature>
<evidence type="ECO:0000256" key="1">
    <source>
        <dbReference type="SAM" id="MobiDB-lite"/>
    </source>
</evidence>
<feature type="domain" description="Extensin-like C-terminal" evidence="2">
    <location>
        <begin position="126"/>
        <end position="302"/>
    </location>
</feature>
<dbReference type="Proteomes" id="UP000051660">
    <property type="component" value="Unassembled WGS sequence"/>
</dbReference>
<evidence type="ECO:0000313" key="4">
    <source>
        <dbReference type="Proteomes" id="UP000051660"/>
    </source>
</evidence>
<dbReference type="EMBL" id="LLYB01000071">
    <property type="protein sequence ID" value="KRR22738.1"/>
    <property type="molecule type" value="Genomic_DNA"/>
</dbReference>
<name>A0A0R3MRF8_9BRAD</name>
<dbReference type="RefSeq" id="WP_057859098.1">
    <property type="nucleotide sequence ID" value="NZ_LLYB01000071.1"/>
</dbReference>
<evidence type="ECO:0000313" key="3">
    <source>
        <dbReference type="EMBL" id="KRR22738.1"/>
    </source>
</evidence>
<proteinExistence type="predicted"/>
<feature type="region of interest" description="Disordered" evidence="1">
    <location>
        <begin position="56"/>
        <end position="125"/>
    </location>
</feature>
<sequence>MNFTVRKASRKWAIGAFGRSGAVMVTVAVAALLLGMPSEPAQARKASRTVWDDLFRVPPSKPRATGHRAAAVPLPRPRPAEAPSDERDEPDKEQQASPPNGKPGPPNGKPGEQAAPAPQPTPQPSACRLALTDAIAIAPSIPDIKGAGGCGGEDLVRLEAIVLPDSRRVSVKPAAVLRCTMASALADWIRKDIAPLAERLGSAISDIDNFDSFECRGRNRIVGAKLSEHGRANALDVRGFKLADGTFISLTDRTVPRGLRESVLRSACTRFPTVLGPGSDWYHEDHIHLDLMERRGNYRICQWDVWDPLPPKAPLLPAERPEEAPPREVAEDAKPHAGKSDAGKSDTGKSDASKSDAEKSDAERPDEAEPPREQKPAKKKRRQNRRS</sequence>